<comment type="caution">
    <text evidence="1">The sequence shown here is derived from an EMBL/GenBank/DDBJ whole genome shotgun (WGS) entry which is preliminary data.</text>
</comment>
<evidence type="ECO:0000313" key="2">
    <source>
        <dbReference type="Proteomes" id="UP000248079"/>
    </source>
</evidence>
<reference evidence="1 2" key="1">
    <citation type="submission" date="2018-05" db="EMBL/GenBank/DDBJ databases">
        <title>Marinifilum breve JC075T sp. nov., a marine bacterium isolated from Yongle Blue Hole in the South China Sea.</title>
        <authorList>
            <person name="Fu T."/>
        </authorList>
    </citation>
    <scope>NUCLEOTIDE SEQUENCE [LARGE SCALE GENOMIC DNA]</scope>
    <source>
        <strain evidence="1 2">JC075</strain>
    </source>
</reference>
<sequence length="414" mass="47821">MEYLSKIVLFFSLFFTILLSALGIKAQNYPCYLYGSITTVDGDVYEGPIRWNDEEVFLTDVFNSEKIENPYLKYIKEEKKRVVEYKRRRGTSWYRVEYGNDQSYSAFNRKFECRFGDIKSISVTGRESVNLELKTGKFINLSGGSNDVGNQVWIMDHELGLLKIDWNRIDVVNFFSPEKQPIENYGEPIYGKITTTIGEFTGFIQWDHDERLLQDKLDGVSRDGDMDIPFTKISKIQKEENGSRVTLLSGRSLLLKSSNDVSRNNRGIIVTIPNVGRIDFTWKHFLSLELLPLPESAMACFSEFKDSERLYGKITNKEGENFEGVIVYDLDEAMDSEILNGFNDELEFSVPFRNVRKIIPKSYNYCLVELKSGQNLFLGDQTDVSGKNAGILIFIGNDEYKIFDWEEIQEIEFM</sequence>
<protein>
    <submittedName>
        <fullName evidence="1">Uncharacterized protein</fullName>
    </submittedName>
</protein>
<keyword evidence="2" id="KW-1185">Reference proteome</keyword>
<dbReference type="Proteomes" id="UP000248079">
    <property type="component" value="Unassembled WGS sequence"/>
</dbReference>
<dbReference type="EMBL" id="QFLI01000006">
    <property type="protein sequence ID" value="PXX99062.1"/>
    <property type="molecule type" value="Genomic_DNA"/>
</dbReference>
<dbReference type="AlphaFoldDB" id="A0A2V4A8Y9"/>
<name>A0A2V4A8Y9_9BACT</name>
<dbReference type="RefSeq" id="WP_110361457.1">
    <property type="nucleotide sequence ID" value="NZ_QFLI01000006.1"/>
</dbReference>
<gene>
    <name evidence="1" type="ORF">DF185_14375</name>
</gene>
<dbReference type="OrthoDB" id="6195245at2"/>
<evidence type="ECO:0000313" key="1">
    <source>
        <dbReference type="EMBL" id="PXX99062.1"/>
    </source>
</evidence>
<proteinExistence type="predicted"/>
<organism evidence="1 2">
    <name type="scientific">Marinifilum breve</name>
    <dbReference type="NCBI Taxonomy" id="2184082"/>
    <lineage>
        <taxon>Bacteria</taxon>
        <taxon>Pseudomonadati</taxon>
        <taxon>Bacteroidota</taxon>
        <taxon>Bacteroidia</taxon>
        <taxon>Marinilabiliales</taxon>
        <taxon>Marinifilaceae</taxon>
    </lineage>
</organism>
<accession>A0A2V4A8Y9</accession>